<evidence type="ECO:0000256" key="5">
    <source>
        <dbReference type="ARBA" id="ARBA00023136"/>
    </source>
</evidence>
<feature type="transmembrane region" description="Helical" evidence="6">
    <location>
        <begin position="108"/>
        <end position="129"/>
    </location>
</feature>
<dbReference type="PANTHER" id="PTHR11266:SF80">
    <property type="entry name" value="PEROXISOMAL MEMBRANE PROTEIN 2"/>
    <property type="match status" value="1"/>
</dbReference>
<comment type="subcellular location">
    <subcellularLocation>
        <location evidence="1">Membrane</location>
        <topology evidence="1">Multi-pass membrane protein</topology>
    </subcellularLocation>
</comment>
<sequence length="193" mass="21802">MDKPSDKIKDNSLLKRALLEYFRLLQDRPVITKAATTAVVSAVGNILSQILAPDPATGGKINLRSVAAYSSFGFLVSGPLVHHFYAFLEKAIPKNSKNATLKRVLMDRLIFAPPLLLLFLYYVAILEGAGNKGAVKKIQSTYWMILKLNWTVWTFVQYININHVPLKYRTVFGNLCSLVWMTFISVKRRRAVQ</sequence>
<evidence type="ECO:0000256" key="6">
    <source>
        <dbReference type="RuleBase" id="RU363053"/>
    </source>
</evidence>
<name>A0A0B7AHZ9_9EUPU</name>
<proteinExistence type="inferred from homology"/>
<evidence type="ECO:0000256" key="4">
    <source>
        <dbReference type="ARBA" id="ARBA00022989"/>
    </source>
</evidence>
<accession>A0A0B7AHZ9</accession>
<evidence type="ECO:0000313" key="7">
    <source>
        <dbReference type="EMBL" id="CEK79520.1"/>
    </source>
</evidence>
<dbReference type="AlphaFoldDB" id="A0A0B7AHZ9"/>
<comment type="similarity">
    <text evidence="2 6">Belongs to the peroxisomal membrane protein PXMP2/4 family.</text>
</comment>
<evidence type="ECO:0000256" key="1">
    <source>
        <dbReference type="ARBA" id="ARBA00004141"/>
    </source>
</evidence>
<reference evidence="7" key="1">
    <citation type="submission" date="2014-12" db="EMBL/GenBank/DDBJ databases">
        <title>Insight into the proteome of Arion vulgaris.</title>
        <authorList>
            <person name="Aradska J."/>
            <person name="Bulat T."/>
            <person name="Smidak R."/>
            <person name="Sarate P."/>
            <person name="Gangsoo J."/>
            <person name="Sialana F."/>
            <person name="Bilban M."/>
            <person name="Lubec G."/>
        </authorList>
    </citation>
    <scope>NUCLEOTIDE SEQUENCE</scope>
    <source>
        <tissue evidence="7">Skin</tissue>
    </source>
</reference>
<feature type="transmembrane region" description="Helical" evidence="6">
    <location>
        <begin position="141"/>
        <end position="160"/>
    </location>
</feature>
<evidence type="ECO:0008006" key="8">
    <source>
        <dbReference type="Google" id="ProtNLM"/>
    </source>
</evidence>
<gene>
    <name evidence="7" type="primary">ORF115897</name>
</gene>
<dbReference type="GO" id="GO:0005778">
    <property type="term" value="C:peroxisomal membrane"/>
    <property type="evidence" value="ECO:0007669"/>
    <property type="project" value="TreeGrafter"/>
</dbReference>
<dbReference type="EMBL" id="HACG01032655">
    <property type="protein sequence ID" value="CEK79520.1"/>
    <property type="molecule type" value="Transcribed_RNA"/>
</dbReference>
<keyword evidence="5 6" id="KW-0472">Membrane</keyword>
<keyword evidence="4 6" id="KW-1133">Transmembrane helix</keyword>
<feature type="transmembrane region" description="Helical" evidence="6">
    <location>
        <begin position="66"/>
        <end position="88"/>
    </location>
</feature>
<dbReference type="InterPro" id="IPR007248">
    <property type="entry name" value="Mpv17_PMP22"/>
</dbReference>
<protein>
    <recommendedName>
        <fullName evidence="8">Peroxisomal membrane protein 2</fullName>
    </recommendedName>
</protein>
<dbReference type="Pfam" id="PF04117">
    <property type="entry name" value="Mpv17_PMP22"/>
    <property type="match status" value="1"/>
</dbReference>
<organism evidence="7">
    <name type="scientific">Arion vulgaris</name>
    <dbReference type="NCBI Taxonomy" id="1028688"/>
    <lineage>
        <taxon>Eukaryota</taxon>
        <taxon>Metazoa</taxon>
        <taxon>Spiralia</taxon>
        <taxon>Lophotrochozoa</taxon>
        <taxon>Mollusca</taxon>
        <taxon>Gastropoda</taxon>
        <taxon>Heterobranchia</taxon>
        <taxon>Euthyneura</taxon>
        <taxon>Panpulmonata</taxon>
        <taxon>Eupulmonata</taxon>
        <taxon>Stylommatophora</taxon>
        <taxon>Helicina</taxon>
        <taxon>Arionoidea</taxon>
        <taxon>Arionidae</taxon>
        <taxon>Arion</taxon>
    </lineage>
</organism>
<evidence type="ECO:0000256" key="2">
    <source>
        <dbReference type="ARBA" id="ARBA00006824"/>
    </source>
</evidence>
<dbReference type="PANTHER" id="PTHR11266">
    <property type="entry name" value="PEROXISOMAL MEMBRANE PROTEIN 2, PXMP2 MPV17"/>
    <property type="match status" value="1"/>
</dbReference>
<keyword evidence="3 6" id="KW-0812">Transmembrane</keyword>
<evidence type="ECO:0000256" key="3">
    <source>
        <dbReference type="ARBA" id="ARBA00022692"/>
    </source>
</evidence>